<feature type="region of interest" description="Disordered" evidence="1">
    <location>
        <begin position="882"/>
        <end position="983"/>
    </location>
</feature>
<name>A0A9D4FGT5_DREPO</name>
<feature type="compositionally biased region" description="Basic and acidic residues" evidence="1">
    <location>
        <begin position="40"/>
        <end position="53"/>
    </location>
</feature>
<sequence>MISAVVSSSTKCELAKVLNRQTCYQEMLLQKDEALKDLEGQRQDNQQQHDKNRSPVKSSKAMKEFEERVRVLQNQNRFLNEEVKKLARLRLQEHGAFQEQNTRLRSLEAEIDQWKMDYVSLIQSCIRNPGDESSEDVELCLYGGDKHKNRVRGLLEEARKINPRLPTYDSLANNEVHVDVYGFKHLYTNTGLLLHYLCTELSHHYLMQAGVYEEHQKRWTSFMRHHRKNPTKSMTELKELCRGGIPDRFRKQMWRHLVRYKVSDLIKEKGEHYYRNLCNLLPESPLAACYRKQVSLDLMRTMPSNIRFSTMGSKGIMDLQDVLLAFCIHNPTIGYCQGMNFIVAMGLLILDPEDAFWLLVAIAESYFSPHYFDHSLIGAQADQQILKDLVRDKLPSLHSHLENIDIELSTVTLNWFLAVFFDAVPFQTLLRVWDCFLLEGPKVLFRFALAILRLHERDILQRSDTMGIMKHLKSCTRLTYDVEGLVKLAFDGLKPFPKRRDTISKQTCYLNALKEKYKKKELQRLAFAEREQMYMNMEAEAGCFLGIECAVTIDNGQVWFCYGDQNIGHLGCVSCDSSTMYTVNYKLDTRLMCMCPLGDDELLLGTISWLLVSVNPTNHEQRWQIQLHDAILAVCCYDDVDSGLTRIFSGLADGTVAVTEKPYTMEEPNVDVIYISIGQAPVTCLMLLGDQLWCASGNTVAILHAKTLDAMDIFSVSVNPYDHILALCDGPFGIWISLRGSSILELWDPKTLNCRMLYDTRTDRYPQLRKEDDAYFNRARITSILSHGSTVWVGTGEGNLSVYEILDMSYVVRPNKKRGFVVRPKKKRGFGLTRIEDLSIEPRSSLELSEHTESKMEAEARRESLSLISDAEKEHKLLQQALYKAKSSGSSRSQKDSVSSRRSSLEHQLLSQALCGSRRSSKGGNSSRRSSVELRQLSLQCKQNGRHSPSSFHSEDSGCVTMDKSRRGKNHSNQSDNSGHVRRRLFTKADTSSMEVEEDAFEARLEQKARRASLVSLGLEILAPQVAVDHGSSLCSDSDHRAKAPAEATYVSIYLDPSQDNHQENKITENTILYMNGLGINFDDDYISSSPSLSLTPIFPPHTPVSPRSPVSPLEKSILPQNTPDPPCSPVSPLKKVSPLGISIDSELDTAENPMRDFAVGMKDISIEEEEKILEVYNKGRRRSSVLEDMSLLCSECKRLETKCKDCKLLLLSQEVIKRHEKRRQSLTKSVTNSPAEIRKFGELHEEITQSLTNSPAQMRKFGDRLYNCKFNGMKNFDGDLIVHKSVDFDNMEEINGYCNNEQFRLTVGMPGRKDTKDGMQSEAVGETHASMAPRRTSFSDSELHKQINDEMFGTPYDEQVKMFPRQEYERSDLTRQEKIGYWLSSITKDSSIEHGYAVRQCGDKASKVTGYTPETTGYSPLESFRLSHNKTESPEGIQGLRQLEEEEVFQASQKSSESGHPGAAVLSQPGSQVEAFL</sequence>
<feature type="region of interest" description="Disordered" evidence="1">
    <location>
        <begin position="40"/>
        <end position="62"/>
    </location>
</feature>
<dbReference type="Gene3D" id="1.10.10.750">
    <property type="entry name" value="Ypt/Rab-GAP domain of gyp1p, domain 1"/>
    <property type="match status" value="1"/>
</dbReference>
<dbReference type="PANTHER" id="PTHR47219">
    <property type="entry name" value="RAB GTPASE-ACTIVATING PROTEIN 1-LIKE"/>
    <property type="match status" value="1"/>
</dbReference>
<dbReference type="SUPFAM" id="SSF47923">
    <property type="entry name" value="Ypt/Rab-GAP domain of gyp1p"/>
    <property type="match status" value="2"/>
</dbReference>
<feature type="compositionally biased region" description="Basic and acidic residues" evidence="1">
    <location>
        <begin position="893"/>
        <end position="905"/>
    </location>
</feature>
<gene>
    <name evidence="3" type="ORF">DPMN_152074</name>
</gene>
<reference evidence="3" key="1">
    <citation type="journal article" date="2019" name="bioRxiv">
        <title>The Genome of the Zebra Mussel, Dreissena polymorpha: A Resource for Invasive Species Research.</title>
        <authorList>
            <person name="McCartney M.A."/>
            <person name="Auch B."/>
            <person name="Kono T."/>
            <person name="Mallez S."/>
            <person name="Zhang Y."/>
            <person name="Obille A."/>
            <person name="Becker A."/>
            <person name="Abrahante J.E."/>
            <person name="Garbe J."/>
            <person name="Badalamenti J.P."/>
            <person name="Herman A."/>
            <person name="Mangelson H."/>
            <person name="Liachko I."/>
            <person name="Sullivan S."/>
            <person name="Sone E.D."/>
            <person name="Koren S."/>
            <person name="Silverstein K.A.T."/>
            <person name="Beckman K.B."/>
            <person name="Gohl D.M."/>
        </authorList>
    </citation>
    <scope>NUCLEOTIDE SEQUENCE</scope>
    <source>
        <strain evidence="3">Duluth1</strain>
        <tissue evidence="3">Whole animal</tissue>
    </source>
</reference>
<dbReference type="EMBL" id="JAIWYP010000007">
    <property type="protein sequence ID" value="KAH3798475.1"/>
    <property type="molecule type" value="Genomic_DNA"/>
</dbReference>
<evidence type="ECO:0000313" key="4">
    <source>
        <dbReference type="Proteomes" id="UP000828390"/>
    </source>
</evidence>
<dbReference type="GO" id="GO:0031267">
    <property type="term" value="F:small GTPase binding"/>
    <property type="evidence" value="ECO:0007669"/>
    <property type="project" value="TreeGrafter"/>
</dbReference>
<dbReference type="SUPFAM" id="SSF50998">
    <property type="entry name" value="Quinoprotein alcohol dehydrogenase-like"/>
    <property type="match status" value="1"/>
</dbReference>
<dbReference type="InterPro" id="IPR035969">
    <property type="entry name" value="Rab-GAP_TBC_sf"/>
</dbReference>
<dbReference type="GO" id="GO:0005096">
    <property type="term" value="F:GTPase activator activity"/>
    <property type="evidence" value="ECO:0007669"/>
    <property type="project" value="TreeGrafter"/>
</dbReference>
<evidence type="ECO:0000259" key="2">
    <source>
        <dbReference type="PROSITE" id="PS50086"/>
    </source>
</evidence>
<feature type="compositionally biased region" description="Low complexity" evidence="1">
    <location>
        <begin position="916"/>
        <end position="929"/>
    </location>
</feature>
<dbReference type="PROSITE" id="PS50086">
    <property type="entry name" value="TBC_RABGAP"/>
    <property type="match status" value="1"/>
</dbReference>
<comment type="caution">
    <text evidence="3">The sequence shown here is derived from an EMBL/GenBank/DDBJ whole genome shotgun (WGS) entry which is preliminary data.</text>
</comment>
<dbReference type="PANTHER" id="PTHR47219:SF20">
    <property type="entry name" value="TBC1 DOMAIN FAMILY MEMBER 2B"/>
    <property type="match status" value="1"/>
</dbReference>
<evidence type="ECO:0000256" key="1">
    <source>
        <dbReference type="SAM" id="MobiDB-lite"/>
    </source>
</evidence>
<dbReference type="InterPro" id="IPR011047">
    <property type="entry name" value="Quinoprotein_ADH-like_sf"/>
</dbReference>
<feature type="domain" description="Rab-GAP TBC" evidence="2">
    <location>
        <begin position="244"/>
        <end position="440"/>
    </location>
</feature>
<dbReference type="Proteomes" id="UP000828390">
    <property type="component" value="Unassembled WGS sequence"/>
</dbReference>
<dbReference type="InterPro" id="IPR050302">
    <property type="entry name" value="Rab_GAP_TBC_domain"/>
</dbReference>
<organism evidence="3 4">
    <name type="scientific">Dreissena polymorpha</name>
    <name type="common">Zebra mussel</name>
    <name type="synonym">Mytilus polymorpha</name>
    <dbReference type="NCBI Taxonomy" id="45954"/>
    <lineage>
        <taxon>Eukaryota</taxon>
        <taxon>Metazoa</taxon>
        <taxon>Spiralia</taxon>
        <taxon>Lophotrochozoa</taxon>
        <taxon>Mollusca</taxon>
        <taxon>Bivalvia</taxon>
        <taxon>Autobranchia</taxon>
        <taxon>Heteroconchia</taxon>
        <taxon>Euheterodonta</taxon>
        <taxon>Imparidentia</taxon>
        <taxon>Neoheterodontei</taxon>
        <taxon>Myida</taxon>
        <taxon>Dreissenoidea</taxon>
        <taxon>Dreissenidae</taxon>
        <taxon>Dreissena</taxon>
    </lineage>
</organism>
<dbReference type="InterPro" id="IPR056602">
    <property type="entry name" value="Beta-prop_LRRK2"/>
</dbReference>
<dbReference type="Gene3D" id="1.10.8.270">
    <property type="entry name" value="putative rabgap domain of human tbc1 domain family member 14 like domains"/>
    <property type="match status" value="1"/>
</dbReference>
<feature type="compositionally biased region" description="Polar residues" evidence="1">
    <location>
        <begin position="937"/>
        <end position="952"/>
    </location>
</feature>
<dbReference type="FunFam" id="1.10.8.270:FF:000026">
    <property type="entry name" value="TBC (Tre-2/Bub2/Cdc16) domain family"/>
    <property type="match status" value="1"/>
</dbReference>
<reference evidence="3" key="2">
    <citation type="submission" date="2020-11" db="EMBL/GenBank/DDBJ databases">
        <authorList>
            <person name="McCartney M.A."/>
            <person name="Auch B."/>
            <person name="Kono T."/>
            <person name="Mallez S."/>
            <person name="Becker A."/>
            <person name="Gohl D.M."/>
            <person name="Silverstein K.A.T."/>
            <person name="Koren S."/>
            <person name="Bechman K.B."/>
            <person name="Herman A."/>
            <person name="Abrahante J.E."/>
            <person name="Garbe J."/>
        </authorList>
    </citation>
    <scope>NUCLEOTIDE SEQUENCE</scope>
    <source>
        <strain evidence="3">Duluth1</strain>
        <tissue evidence="3">Whole animal</tissue>
    </source>
</reference>
<dbReference type="Pfam" id="PF00566">
    <property type="entry name" value="RabGAP-TBC"/>
    <property type="match status" value="1"/>
</dbReference>
<dbReference type="SMART" id="SM00164">
    <property type="entry name" value="TBC"/>
    <property type="match status" value="1"/>
</dbReference>
<dbReference type="Pfam" id="PF23748">
    <property type="entry name" value="Beta-prop_LRRK2"/>
    <property type="match status" value="1"/>
</dbReference>
<dbReference type="Gene3D" id="1.10.472.80">
    <property type="entry name" value="Ypt/Rab-GAP domain of gyp1p, domain 3"/>
    <property type="match status" value="1"/>
</dbReference>
<keyword evidence="4" id="KW-1185">Reference proteome</keyword>
<evidence type="ECO:0000313" key="3">
    <source>
        <dbReference type="EMBL" id="KAH3798475.1"/>
    </source>
</evidence>
<accession>A0A9D4FGT5</accession>
<protein>
    <recommendedName>
        <fullName evidence="2">Rab-GAP TBC domain-containing protein</fullName>
    </recommendedName>
</protein>
<dbReference type="InterPro" id="IPR000195">
    <property type="entry name" value="Rab-GAP-TBC_dom"/>
</dbReference>
<proteinExistence type="predicted"/>
<feature type="region of interest" description="Disordered" evidence="1">
    <location>
        <begin position="1408"/>
        <end position="1478"/>
    </location>
</feature>